<name>A0A2N3PZP3_9PROT</name>
<dbReference type="EMBL" id="PIUM01000003">
    <property type="protein sequence ID" value="PKU25882.1"/>
    <property type="molecule type" value="Genomic_DNA"/>
</dbReference>
<evidence type="ECO:0000313" key="3">
    <source>
        <dbReference type="Proteomes" id="UP000233293"/>
    </source>
</evidence>
<sequence length="183" mass="19641">MIAVAVRFERELAAAVPSLASRPADAAARALIDAMVAEDFIDRCPGLPDGMAADMAMLQVRARRDGYRRQYSHAGPADGEALLTLDREPVGHWWVLWQADLIHLVDLALCRSMRGRGLGTALLAAVCAAADGEGLPVTLSVSPANPAQRLYRRLGFAVEEGGEQPAFLAMRRPPRAFGRNPAG</sequence>
<dbReference type="Gene3D" id="3.40.630.30">
    <property type="match status" value="1"/>
</dbReference>
<dbReference type="InterPro" id="IPR016181">
    <property type="entry name" value="Acyl_CoA_acyltransferase"/>
</dbReference>
<dbReference type="PANTHER" id="PTHR42791:SF1">
    <property type="entry name" value="N-ACETYLTRANSFERASE DOMAIN-CONTAINING PROTEIN"/>
    <property type="match status" value="1"/>
</dbReference>
<dbReference type="InterPro" id="IPR052523">
    <property type="entry name" value="Trichothecene_AcTrans"/>
</dbReference>
<keyword evidence="3" id="KW-1185">Reference proteome</keyword>
<organism evidence="2 3">
    <name type="scientific">Telmatospirillum siberiense</name>
    <dbReference type="NCBI Taxonomy" id="382514"/>
    <lineage>
        <taxon>Bacteria</taxon>
        <taxon>Pseudomonadati</taxon>
        <taxon>Pseudomonadota</taxon>
        <taxon>Alphaproteobacteria</taxon>
        <taxon>Rhodospirillales</taxon>
        <taxon>Rhodospirillaceae</taxon>
        <taxon>Telmatospirillum</taxon>
    </lineage>
</organism>
<dbReference type="Proteomes" id="UP000233293">
    <property type="component" value="Unassembled WGS sequence"/>
</dbReference>
<dbReference type="RefSeq" id="WP_101249426.1">
    <property type="nucleotide sequence ID" value="NZ_PIUM01000003.1"/>
</dbReference>
<evidence type="ECO:0000313" key="2">
    <source>
        <dbReference type="EMBL" id="PKU25882.1"/>
    </source>
</evidence>
<gene>
    <name evidence="2" type="ORF">CWS72_04825</name>
</gene>
<dbReference type="AlphaFoldDB" id="A0A2N3PZP3"/>
<dbReference type="GO" id="GO:0016747">
    <property type="term" value="F:acyltransferase activity, transferring groups other than amino-acyl groups"/>
    <property type="evidence" value="ECO:0007669"/>
    <property type="project" value="InterPro"/>
</dbReference>
<evidence type="ECO:0000259" key="1">
    <source>
        <dbReference type="PROSITE" id="PS51186"/>
    </source>
</evidence>
<dbReference type="PROSITE" id="PS51186">
    <property type="entry name" value="GNAT"/>
    <property type="match status" value="1"/>
</dbReference>
<dbReference type="InterPro" id="IPR000182">
    <property type="entry name" value="GNAT_dom"/>
</dbReference>
<dbReference type="OrthoDB" id="7585366at2"/>
<dbReference type="PANTHER" id="PTHR42791">
    <property type="entry name" value="GNAT FAMILY ACETYLTRANSFERASE"/>
    <property type="match status" value="1"/>
</dbReference>
<reference evidence="3" key="1">
    <citation type="submission" date="2017-12" db="EMBL/GenBank/DDBJ databases">
        <title>Draft genome sequence of Telmatospirillum siberiense 26-4b1T, an acidotolerant peatland alphaproteobacterium potentially involved in sulfur cycling.</title>
        <authorList>
            <person name="Hausmann B."/>
            <person name="Pjevac P."/>
            <person name="Schreck K."/>
            <person name="Herbold C.W."/>
            <person name="Daims H."/>
            <person name="Wagner M."/>
            <person name="Pester M."/>
            <person name="Loy A."/>
        </authorList>
    </citation>
    <scope>NUCLEOTIDE SEQUENCE [LARGE SCALE GENOMIC DNA]</scope>
    <source>
        <strain evidence="3">26-4b1</strain>
    </source>
</reference>
<dbReference type="SUPFAM" id="SSF55729">
    <property type="entry name" value="Acyl-CoA N-acyltransferases (Nat)"/>
    <property type="match status" value="1"/>
</dbReference>
<feature type="domain" description="N-acetyltransferase" evidence="1">
    <location>
        <begin position="19"/>
        <end position="175"/>
    </location>
</feature>
<comment type="caution">
    <text evidence="2">The sequence shown here is derived from an EMBL/GenBank/DDBJ whole genome shotgun (WGS) entry which is preliminary data.</text>
</comment>
<proteinExistence type="predicted"/>
<dbReference type="Pfam" id="PF00583">
    <property type="entry name" value="Acetyltransf_1"/>
    <property type="match status" value="1"/>
</dbReference>
<protein>
    <recommendedName>
        <fullName evidence="1">N-acetyltransferase domain-containing protein</fullName>
    </recommendedName>
</protein>
<accession>A0A2N3PZP3</accession>